<sequence length="553" mass="60652">MSSYSLSSVVHFQLAFTKLMQVRKASQPTRIASIFTLVKAGPEVQLDGDQRVKPKKSGLGHLLKSHLGGFPEATALLAFCFEFGLAELQVDHILAERLYIQAATSNSGFAQGRLEFLKTHGRPDIKINHVESAYWRAKCGQNNCLARAWLITAAESGLAAAQFCLALCYYNGISTQKDYALAFQWCKQAAQQGLPAAQNVLGNLYLEGSGCTLSTAIGLEWYTKAAAKREAAAIYNIGTLFERGMGIEQNYGRAYEWYMRAASYGSINAQNVLGIFLEQGIGVEANPHQAVQYYTRAALCGHPHAQYNLARCYHEGFGLQHNDYLALAWFEKAARQNHVLSILSTAISYEFGIGTKKCLETAEKLYGMAAKRGSKEAHTRLVPIVAKRLLNYASVLLPARPAGLNQNCVDANGTAYQNDCHRVDTKRLATATSFCAIPNELRRLILKQLDGADILSRTQMELIYQAAVEASQRHSAQTLGDTTCSQYYASKRDSSIPVIDLNVASSHASAAHFVVERLCSDAATAIDNCCSCLTSDCQKIKHVIQALESIETF</sequence>
<protein>
    <recommendedName>
        <fullName evidence="3">F-box domain-containing protein</fullName>
    </recommendedName>
</protein>
<reference evidence="1 2" key="1">
    <citation type="submission" date="2006-10" db="EMBL/GenBank/DDBJ databases">
        <title>The Genome Sequence of Batrachochytrium dendrobatidis JEL423.</title>
        <authorList>
            <consortium name="The Broad Institute Genome Sequencing Platform"/>
            <person name="Birren B."/>
            <person name="Lander E."/>
            <person name="Galagan J."/>
            <person name="Cuomo C."/>
            <person name="Devon K."/>
            <person name="Jaffe D."/>
            <person name="Butler J."/>
            <person name="Alvarez P."/>
            <person name="Gnerre S."/>
            <person name="Grabherr M."/>
            <person name="Kleber M."/>
            <person name="Mauceli E."/>
            <person name="Brockman W."/>
            <person name="Young S."/>
            <person name="LaButti K."/>
            <person name="Sykes S."/>
            <person name="DeCaprio D."/>
            <person name="Crawford M."/>
            <person name="Koehrsen M."/>
            <person name="Engels R."/>
            <person name="Montgomery P."/>
            <person name="Pearson M."/>
            <person name="Howarth C."/>
            <person name="Larson L."/>
            <person name="White J."/>
            <person name="O'Leary S."/>
            <person name="Kodira C."/>
            <person name="Zeng Q."/>
            <person name="Yandava C."/>
            <person name="Alvarado L."/>
            <person name="Longcore J."/>
            <person name="James T."/>
        </authorList>
    </citation>
    <scope>NUCLEOTIDE SEQUENCE [LARGE SCALE GENOMIC DNA]</scope>
    <source>
        <strain evidence="1 2">JEL423</strain>
    </source>
</reference>
<dbReference type="OrthoDB" id="272077at2759"/>
<dbReference type="InterPro" id="IPR006597">
    <property type="entry name" value="Sel1-like"/>
</dbReference>
<dbReference type="InterPro" id="IPR011990">
    <property type="entry name" value="TPR-like_helical_dom_sf"/>
</dbReference>
<accession>A0A177WVY5</accession>
<evidence type="ECO:0008006" key="3">
    <source>
        <dbReference type="Google" id="ProtNLM"/>
    </source>
</evidence>
<reference evidence="1 2" key="2">
    <citation type="submission" date="2016-05" db="EMBL/GenBank/DDBJ databases">
        <title>Lineage-specific infection strategies underlie the spectrum of fungal disease in amphibians.</title>
        <authorList>
            <person name="Cuomo C.A."/>
            <person name="Farrer R.A."/>
            <person name="James T."/>
            <person name="Longcore J."/>
            <person name="Birren B."/>
        </authorList>
    </citation>
    <scope>NUCLEOTIDE SEQUENCE [LARGE SCALE GENOMIC DNA]</scope>
    <source>
        <strain evidence="1 2">JEL423</strain>
    </source>
</reference>
<dbReference type="Gene3D" id="1.25.40.10">
    <property type="entry name" value="Tetratricopeptide repeat domain"/>
    <property type="match status" value="2"/>
</dbReference>
<dbReference type="AlphaFoldDB" id="A0A177WVY5"/>
<evidence type="ECO:0000313" key="2">
    <source>
        <dbReference type="Proteomes" id="UP000077115"/>
    </source>
</evidence>
<dbReference type="InterPro" id="IPR052945">
    <property type="entry name" value="Mitotic_Regulator"/>
</dbReference>
<dbReference type="Pfam" id="PF08238">
    <property type="entry name" value="Sel1"/>
    <property type="match status" value="7"/>
</dbReference>
<evidence type="ECO:0000313" key="1">
    <source>
        <dbReference type="EMBL" id="OAJ43631.1"/>
    </source>
</evidence>
<dbReference type="SMART" id="SM00671">
    <property type="entry name" value="SEL1"/>
    <property type="match status" value="7"/>
</dbReference>
<dbReference type="SUPFAM" id="SSF81901">
    <property type="entry name" value="HCP-like"/>
    <property type="match status" value="1"/>
</dbReference>
<dbReference type="VEuPathDB" id="FungiDB:BDEG_26973"/>
<organism evidence="1 2">
    <name type="scientific">Batrachochytrium dendrobatidis (strain JEL423)</name>
    <dbReference type="NCBI Taxonomy" id="403673"/>
    <lineage>
        <taxon>Eukaryota</taxon>
        <taxon>Fungi</taxon>
        <taxon>Fungi incertae sedis</taxon>
        <taxon>Chytridiomycota</taxon>
        <taxon>Chytridiomycota incertae sedis</taxon>
        <taxon>Chytridiomycetes</taxon>
        <taxon>Rhizophydiales</taxon>
        <taxon>Rhizophydiales incertae sedis</taxon>
        <taxon>Batrachochytrium</taxon>
    </lineage>
</organism>
<dbReference type="PANTHER" id="PTHR43628:SF1">
    <property type="entry name" value="CHITIN SYNTHASE REGULATORY FACTOR 2-RELATED"/>
    <property type="match status" value="1"/>
</dbReference>
<dbReference type="PANTHER" id="PTHR43628">
    <property type="entry name" value="ACTIVATOR OF C KINASE PROTEIN 1-RELATED"/>
    <property type="match status" value="1"/>
</dbReference>
<dbReference type="EMBL" id="DS022310">
    <property type="protein sequence ID" value="OAJ43631.1"/>
    <property type="molecule type" value="Genomic_DNA"/>
</dbReference>
<dbReference type="Proteomes" id="UP000077115">
    <property type="component" value="Unassembled WGS sequence"/>
</dbReference>
<name>A0A177WVY5_BATDL</name>
<dbReference type="STRING" id="403673.A0A177WVY5"/>
<dbReference type="eggNOG" id="KOG1550">
    <property type="taxonomic scope" value="Eukaryota"/>
</dbReference>
<proteinExistence type="predicted"/>
<gene>
    <name evidence="1" type="ORF">BDEG_26973</name>
</gene>